<gene>
    <name evidence="2" type="ORF">GCM10020366_68120</name>
</gene>
<comment type="caution">
    <text evidence="2">The sequence shown here is derived from an EMBL/GenBank/DDBJ whole genome shotgun (WGS) entry which is preliminary data.</text>
</comment>
<protein>
    <submittedName>
        <fullName evidence="2">DUF4873 domain-containing protein</fullName>
    </submittedName>
</protein>
<dbReference type="Proteomes" id="UP001500483">
    <property type="component" value="Unassembled WGS sequence"/>
</dbReference>
<proteinExistence type="predicted"/>
<name>A0ABP6S288_9PSEU</name>
<reference evidence="3" key="1">
    <citation type="journal article" date="2019" name="Int. J. Syst. Evol. Microbiol.">
        <title>The Global Catalogue of Microorganisms (GCM) 10K type strain sequencing project: providing services to taxonomists for standard genome sequencing and annotation.</title>
        <authorList>
            <consortium name="The Broad Institute Genomics Platform"/>
            <consortium name="The Broad Institute Genome Sequencing Center for Infectious Disease"/>
            <person name="Wu L."/>
            <person name="Ma J."/>
        </authorList>
    </citation>
    <scope>NUCLEOTIDE SEQUENCE [LARGE SCALE GENOMIC DNA]</scope>
    <source>
        <strain evidence="3">JCM 9687</strain>
    </source>
</reference>
<keyword evidence="3" id="KW-1185">Reference proteome</keyword>
<sequence>MSEETTVDAGPDEEYEGEAVLFTAEREVPVSVVLRGHFQPIDGRFHWYGRVAADDAVAELAAGRRTEVVVRTTRGEAAGSLSDPDPWHRYRITGVGRPPF</sequence>
<dbReference type="Pfam" id="PF16170">
    <property type="entry name" value="DUF4873"/>
    <property type="match status" value="1"/>
</dbReference>
<evidence type="ECO:0000313" key="2">
    <source>
        <dbReference type="EMBL" id="GAA3366000.1"/>
    </source>
</evidence>
<organism evidence="2 3">
    <name type="scientific">Saccharopolyspora gregorii</name>
    <dbReference type="NCBI Taxonomy" id="33914"/>
    <lineage>
        <taxon>Bacteria</taxon>
        <taxon>Bacillati</taxon>
        <taxon>Actinomycetota</taxon>
        <taxon>Actinomycetes</taxon>
        <taxon>Pseudonocardiales</taxon>
        <taxon>Pseudonocardiaceae</taxon>
        <taxon>Saccharopolyspora</taxon>
    </lineage>
</organism>
<dbReference type="EMBL" id="BAAAYK010000038">
    <property type="protein sequence ID" value="GAA3366000.1"/>
    <property type="molecule type" value="Genomic_DNA"/>
</dbReference>
<evidence type="ECO:0000313" key="3">
    <source>
        <dbReference type="Proteomes" id="UP001500483"/>
    </source>
</evidence>
<accession>A0ABP6S288</accession>
<dbReference type="RefSeq" id="WP_258342949.1">
    <property type="nucleotide sequence ID" value="NZ_BAAAYK010000038.1"/>
</dbReference>
<dbReference type="InterPro" id="IPR032371">
    <property type="entry name" value="DUF4873"/>
</dbReference>
<feature type="domain" description="DUF4873" evidence="1">
    <location>
        <begin position="12"/>
        <end position="100"/>
    </location>
</feature>
<evidence type="ECO:0000259" key="1">
    <source>
        <dbReference type="Pfam" id="PF16170"/>
    </source>
</evidence>